<protein>
    <submittedName>
        <fullName evidence="2">NAD-dependent epimerase/dehydratase family protein</fullName>
    </submittedName>
</protein>
<accession>A0A7V3E7P8</accession>
<gene>
    <name evidence="2" type="ORF">ENS31_07945</name>
</gene>
<feature type="domain" description="NAD(P)-binding" evidence="1">
    <location>
        <begin position="6"/>
        <end position="308"/>
    </location>
</feature>
<evidence type="ECO:0000313" key="2">
    <source>
        <dbReference type="EMBL" id="HFI91444.1"/>
    </source>
</evidence>
<sequence>MKKNILVTGAAGFIGSHLVEKLLTEGYFVTGIDNFDPFYSKEMKLRNLENAIANKNFKFIELDIRDNNKLKSGLRDSYDVIAHLAAKAGVRPSIIDPIGYQETNVYGTQNLLEFAKERNIKQFVYASSSSVYGINPNVPWKETECVLQPISPYASSKISGELLGHVYSHIFNIRFIGLRLFTVYGPRQRPDLAIHKFVKNGLEGKPIPFYGDGSTRRDYTYVDDIVNGLLAAMNYTSTNYEIINLGNHFSIALAELVDIIQVHIGKELSIERLPKQQGDVDQTYADINKAKSLLNWEPKTDIKTGIEKFVNWFTNK</sequence>
<name>A0A7V3E7P8_9BACT</name>
<dbReference type="AlphaFoldDB" id="A0A7V3E7P8"/>
<dbReference type="InterPro" id="IPR016040">
    <property type="entry name" value="NAD(P)-bd_dom"/>
</dbReference>
<evidence type="ECO:0000259" key="1">
    <source>
        <dbReference type="Pfam" id="PF16363"/>
    </source>
</evidence>
<dbReference type="Pfam" id="PF16363">
    <property type="entry name" value="GDP_Man_Dehyd"/>
    <property type="match status" value="1"/>
</dbReference>
<dbReference type="InterPro" id="IPR036291">
    <property type="entry name" value="NAD(P)-bd_dom_sf"/>
</dbReference>
<proteinExistence type="predicted"/>
<organism evidence="2">
    <name type="scientific">Ignavibacterium album</name>
    <dbReference type="NCBI Taxonomy" id="591197"/>
    <lineage>
        <taxon>Bacteria</taxon>
        <taxon>Pseudomonadati</taxon>
        <taxon>Ignavibacteriota</taxon>
        <taxon>Ignavibacteria</taxon>
        <taxon>Ignavibacteriales</taxon>
        <taxon>Ignavibacteriaceae</taxon>
        <taxon>Ignavibacterium</taxon>
    </lineage>
</organism>
<comment type="caution">
    <text evidence="2">The sequence shown here is derived from an EMBL/GenBank/DDBJ whole genome shotgun (WGS) entry which is preliminary data.</text>
</comment>
<dbReference type="PRINTS" id="PR01713">
    <property type="entry name" value="NUCEPIMERASE"/>
</dbReference>
<dbReference type="EMBL" id="DSUJ01000008">
    <property type="protein sequence ID" value="HFI91444.1"/>
    <property type="molecule type" value="Genomic_DNA"/>
</dbReference>
<dbReference type="Gene3D" id="3.90.25.10">
    <property type="entry name" value="UDP-galactose 4-epimerase, domain 1"/>
    <property type="match status" value="1"/>
</dbReference>
<dbReference type="SUPFAM" id="SSF51735">
    <property type="entry name" value="NAD(P)-binding Rossmann-fold domains"/>
    <property type="match status" value="1"/>
</dbReference>
<dbReference type="PANTHER" id="PTHR43000">
    <property type="entry name" value="DTDP-D-GLUCOSE 4,6-DEHYDRATASE-RELATED"/>
    <property type="match status" value="1"/>
</dbReference>
<dbReference type="Gene3D" id="3.40.50.720">
    <property type="entry name" value="NAD(P)-binding Rossmann-like Domain"/>
    <property type="match status" value="1"/>
</dbReference>
<reference evidence="2" key="1">
    <citation type="journal article" date="2020" name="mSystems">
        <title>Genome- and Community-Level Interaction Insights into Carbon Utilization and Element Cycling Functions of Hydrothermarchaeota in Hydrothermal Sediment.</title>
        <authorList>
            <person name="Zhou Z."/>
            <person name="Liu Y."/>
            <person name="Xu W."/>
            <person name="Pan J."/>
            <person name="Luo Z.H."/>
            <person name="Li M."/>
        </authorList>
    </citation>
    <scope>NUCLEOTIDE SEQUENCE [LARGE SCALE GENOMIC DNA]</scope>
    <source>
        <strain evidence="2">SpSt-479</strain>
    </source>
</reference>